<keyword evidence="2" id="KW-1185">Reference proteome</keyword>
<name>A0ACA9PGY3_9GLOM</name>
<gene>
    <name evidence="1" type="ORF">ACOLOM_LOCUS10188</name>
</gene>
<reference evidence="1" key="1">
    <citation type="submission" date="2021-06" db="EMBL/GenBank/DDBJ databases">
        <authorList>
            <person name="Kallberg Y."/>
            <person name="Tangrot J."/>
            <person name="Rosling A."/>
        </authorList>
    </citation>
    <scope>NUCLEOTIDE SEQUENCE</scope>
    <source>
        <strain evidence="1">CL356</strain>
    </source>
</reference>
<dbReference type="Proteomes" id="UP000789525">
    <property type="component" value="Unassembled WGS sequence"/>
</dbReference>
<organism evidence="1 2">
    <name type="scientific">Acaulospora colombiana</name>
    <dbReference type="NCBI Taxonomy" id="27376"/>
    <lineage>
        <taxon>Eukaryota</taxon>
        <taxon>Fungi</taxon>
        <taxon>Fungi incertae sedis</taxon>
        <taxon>Mucoromycota</taxon>
        <taxon>Glomeromycotina</taxon>
        <taxon>Glomeromycetes</taxon>
        <taxon>Diversisporales</taxon>
        <taxon>Acaulosporaceae</taxon>
        <taxon>Acaulospora</taxon>
    </lineage>
</organism>
<feature type="non-terminal residue" evidence="1">
    <location>
        <position position="1"/>
    </location>
</feature>
<evidence type="ECO:0000313" key="1">
    <source>
        <dbReference type="EMBL" id="CAG8699785.1"/>
    </source>
</evidence>
<comment type="caution">
    <text evidence="1">The sequence shown here is derived from an EMBL/GenBank/DDBJ whole genome shotgun (WGS) entry which is preliminary data.</text>
</comment>
<proteinExistence type="predicted"/>
<sequence>FDSHQEMKWERVSNFLSIPVAIEKIIGFGIILCFDSFLYTFTILPIRAVLAAYRLFVNWITLKFKADIIRALLLITSLTILAPLTDASKIYHTIRLQETVKLYVIFNAVEPVATVMLSEVAVDWLKHAFITKFNHIRPSVYERYTDVLCLDLASGSAIGRHGARKHTYVDQSPLVARRLGFASLPLACMTFILAAQAFNASIASDSTQLRYYAQRYVKYGVLLTLAWAW</sequence>
<protein>
    <submittedName>
        <fullName evidence="1">5530_t:CDS:1</fullName>
    </submittedName>
</protein>
<accession>A0ACA9PGY3</accession>
<dbReference type="EMBL" id="CAJVPT010031988">
    <property type="protein sequence ID" value="CAG8699785.1"/>
    <property type="molecule type" value="Genomic_DNA"/>
</dbReference>
<evidence type="ECO:0000313" key="2">
    <source>
        <dbReference type="Proteomes" id="UP000789525"/>
    </source>
</evidence>